<dbReference type="InterPro" id="IPR019197">
    <property type="entry name" value="Biotin-prot_ligase_N"/>
</dbReference>
<evidence type="ECO:0000259" key="1">
    <source>
        <dbReference type="Pfam" id="PF09825"/>
    </source>
</evidence>
<dbReference type="Gene3D" id="3.40.50.880">
    <property type="match status" value="1"/>
</dbReference>
<dbReference type="AlphaFoldDB" id="A0AB34VAG5"/>
<feature type="domain" description="Biotin-protein ligase N-terminal" evidence="1">
    <location>
        <begin position="38"/>
        <end position="135"/>
    </location>
</feature>
<protein>
    <recommendedName>
        <fullName evidence="1">Biotin-protein ligase N-terminal domain-containing protein</fullName>
    </recommendedName>
</protein>
<reference evidence="2 3" key="1">
    <citation type="journal article" date="2016" name="Front. Microbiol.">
        <title>Genomic Resource of Rice Seed Associated Bacteria.</title>
        <authorList>
            <person name="Midha S."/>
            <person name="Bansal K."/>
            <person name="Sharma S."/>
            <person name="Kumar N."/>
            <person name="Patil P.P."/>
            <person name="Chaudhry V."/>
            <person name="Patil P.B."/>
        </authorList>
    </citation>
    <scope>NUCLEOTIDE SEQUENCE [LARGE SCALE GENOMIC DNA]</scope>
    <source>
        <strain evidence="2 3">RSA13</strain>
    </source>
</reference>
<sequence length="262" mass="28323">MRLAYHAILRPRNGRLTALLLALSLVPGAVLAVPPPLNIAVYRGAAGCDGCSEMVVKSLHGLTRPVSTTYIGEHETLRLTAQNLRQFDLYIQPGGGQDIPAAYAALGEEGVRAIRQFVRSGKGFLGLCMGAYLADSQWLGLISSPLESEVGRPGSGIADEGDYTIRVDWQRQPTRFYYQDGPYLEGNQARDGFTPLAFYRNGDVAIAHYTYGKGTVVLTGPHPEADESWMGQADGGKDGVDTTPQAKMSRLLAGFDNTHRVP</sequence>
<name>A0AB34VAG5_9GAMM</name>
<dbReference type="SUPFAM" id="SSF52317">
    <property type="entry name" value="Class I glutamine amidotransferase-like"/>
    <property type="match status" value="1"/>
</dbReference>
<dbReference type="RefSeq" id="WP_058701996.1">
    <property type="nucleotide sequence ID" value="NZ_LDSH01000010.1"/>
</dbReference>
<dbReference type="InterPro" id="IPR029062">
    <property type="entry name" value="Class_I_gatase-like"/>
</dbReference>
<organism evidence="2 3">
    <name type="scientific">Pantoea stewartii</name>
    <dbReference type="NCBI Taxonomy" id="66269"/>
    <lineage>
        <taxon>Bacteria</taxon>
        <taxon>Pseudomonadati</taxon>
        <taxon>Pseudomonadota</taxon>
        <taxon>Gammaproteobacteria</taxon>
        <taxon>Enterobacterales</taxon>
        <taxon>Erwiniaceae</taxon>
        <taxon>Pantoea</taxon>
    </lineage>
</organism>
<gene>
    <name evidence="2" type="ORF">RSA13_19205</name>
</gene>
<comment type="caution">
    <text evidence="2">The sequence shown here is derived from an EMBL/GenBank/DDBJ whole genome shotgun (WGS) entry which is preliminary data.</text>
</comment>
<dbReference type="Pfam" id="PF09825">
    <property type="entry name" value="BPL_N"/>
    <property type="match status" value="1"/>
</dbReference>
<dbReference type="EMBL" id="LDSI01000029">
    <property type="protein sequence ID" value="KTS94179.1"/>
    <property type="molecule type" value="Genomic_DNA"/>
</dbReference>
<dbReference type="Proteomes" id="UP000072520">
    <property type="component" value="Unassembled WGS sequence"/>
</dbReference>
<accession>A0AB34VAG5</accession>
<proteinExistence type="predicted"/>
<evidence type="ECO:0000313" key="2">
    <source>
        <dbReference type="EMBL" id="KTS94179.1"/>
    </source>
</evidence>
<evidence type="ECO:0000313" key="3">
    <source>
        <dbReference type="Proteomes" id="UP000072520"/>
    </source>
</evidence>